<dbReference type="Proteomes" id="UP001152797">
    <property type="component" value="Unassembled WGS sequence"/>
</dbReference>
<dbReference type="Gene3D" id="3.60.21.10">
    <property type="match status" value="1"/>
</dbReference>
<keyword evidence="3" id="KW-1133">Transmembrane helix</keyword>
<keyword evidence="2" id="KW-0378">Hydrolase</keyword>
<evidence type="ECO:0000259" key="4">
    <source>
        <dbReference type="Pfam" id="PF00149"/>
    </source>
</evidence>
<reference evidence="6 7" key="2">
    <citation type="submission" date="2024-05" db="EMBL/GenBank/DDBJ databases">
        <authorList>
            <person name="Chen Y."/>
            <person name="Shah S."/>
            <person name="Dougan E. K."/>
            <person name="Thang M."/>
            <person name="Chan C."/>
        </authorList>
    </citation>
    <scope>NUCLEOTIDE SEQUENCE [LARGE SCALE GENOMIC DNA]</scope>
</reference>
<evidence type="ECO:0000313" key="5">
    <source>
        <dbReference type="EMBL" id="CAI3982902.1"/>
    </source>
</evidence>
<feature type="transmembrane region" description="Helical" evidence="3">
    <location>
        <begin position="90"/>
        <end position="110"/>
    </location>
</feature>
<dbReference type="AlphaFoldDB" id="A0A9P1C177"/>
<evidence type="ECO:0000256" key="2">
    <source>
        <dbReference type="ARBA" id="ARBA00022801"/>
    </source>
</evidence>
<keyword evidence="1" id="KW-0732">Signal</keyword>
<dbReference type="InterPro" id="IPR004843">
    <property type="entry name" value="Calcineurin-like_PHP"/>
</dbReference>
<dbReference type="SUPFAM" id="SSF56300">
    <property type="entry name" value="Metallo-dependent phosphatases"/>
    <property type="match status" value="1"/>
</dbReference>
<comment type="caution">
    <text evidence="5">The sequence shown here is derived from an EMBL/GenBank/DDBJ whole genome shotgun (WGS) entry which is preliminary data.</text>
</comment>
<dbReference type="GO" id="GO:0016787">
    <property type="term" value="F:hydrolase activity"/>
    <property type="evidence" value="ECO:0007669"/>
    <property type="project" value="UniProtKB-KW"/>
</dbReference>
<dbReference type="EMBL" id="CAMXCT010000757">
    <property type="protein sequence ID" value="CAI3982902.1"/>
    <property type="molecule type" value="Genomic_DNA"/>
</dbReference>
<dbReference type="PANTHER" id="PTHR10161">
    <property type="entry name" value="TARTRATE-RESISTANT ACID PHOSPHATASE TYPE 5"/>
    <property type="match status" value="1"/>
</dbReference>
<dbReference type="InterPro" id="IPR051558">
    <property type="entry name" value="Metallophosphoesterase_PAP"/>
</dbReference>
<proteinExistence type="predicted"/>
<name>A0A9P1C177_9DINO</name>
<evidence type="ECO:0000313" key="7">
    <source>
        <dbReference type="Proteomes" id="UP001152797"/>
    </source>
</evidence>
<dbReference type="EMBL" id="CAMXCT030000757">
    <property type="protein sequence ID" value="CAL4770214.1"/>
    <property type="molecule type" value="Genomic_DNA"/>
</dbReference>
<feature type="domain" description="Calcineurin-like phosphoesterase" evidence="4">
    <location>
        <begin position="163"/>
        <end position="411"/>
    </location>
</feature>
<dbReference type="Pfam" id="PF00149">
    <property type="entry name" value="Metallophos"/>
    <property type="match status" value="1"/>
</dbReference>
<dbReference type="InterPro" id="IPR029052">
    <property type="entry name" value="Metallo-depent_PP-like"/>
</dbReference>
<accession>A0A9P1C177</accession>
<evidence type="ECO:0000313" key="6">
    <source>
        <dbReference type="EMBL" id="CAL4770214.1"/>
    </source>
</evidence>
<dbReference type="EMBL" id="CAMXCT020000757">
    <property type="protein sequence ID" value="CAL1136277.1"/>
    <property type="molecule type" value="Genomic_DNA"/>
</dbReference>
<evidence type="ECO:0000256" key="3">
    <source>
        <dbReference type="SAM" id="Phobius"/>
    </source>
</evidence>
<keyword evidence="7" id="KW-1185">Reference proteome</keyword>
<keyword evidence="3" id="KW-0472">Membrane</keyword>
<keyword evidence="3" id="KW-0812">Transmembrane</keyword>
<reference evidence="5" key="1">
    <citation type="submission" date="2022-10" db="EMBL/GenBank/DDBJ databases">
        <authorList>
            <person name="Chen Y."/>
            <person name="Dougan E. K."/>
            <person name="Chan C."/>
            <person name="Rhodes N."/>
            <person name="Thang M."/>
        </authorList>
    </citation>
    <scope>NUCLEOTIDE SEQUENCE</scope>
</reference>
<gene>
    <name evidence="5" type="ORF">C1SCF055_LOCUS10562</name>
</gene>
<evidence type="ECO:0000256" key="1">
    <source>
        <dbReference type="ARBA" id="ARBA00022729"/>
    </source>
</evidence>
<organism evidence="5">
    <name type="scientific">Cladocopium goreaui</name>
    <dbReference type="NCBI Taxonomy" id="2562237"/>
    <lineage>
        <taxon>Eukaryota</taxon>
        <taxon>Sar</taxon>
        <taxon>Alveolata</taxon>
        <taxon>Dinophyceae</taxon>
        <taxon>Suessiales</taxon>
        <taxon>Symbiodiniaceae</taxon>
        <taxon>Cladocopium</taxon>
    </lineage>
</organism>
<protein>
    <submittedName>
        <fullName evidence="6">Calmodulin-like protein</fullName>
    </submittedName>
</protein>
<dbReference type="PANTHER" id="PTHR10161:SF14">
    <property type="entry name" value="TARTRATE-RESISTANT ACID PHOSPHATASE TYPE 5"/>
    <property type="match status" value="1"/>
</dbReference>
<dbReference type="OrthoDB" id="436667at2759"/>
<sequence length="472" mass="51838">MSRESEPLWPSGVVPLGADDPEEQEHLEAWCRQFVEELAGSGSDVEASAIEPLRQMAPHAAPRSLREARLLMDHGDREVMQKCCAETFRIKALAAGAMLMTVTLAAWFLFKGATFTSGQAHPSLELAQQRWQSEYGARRGISDESTAAGRRIKPWAQRSQNYFIIIGDWGKAGGPGSCQYAVAGKLQRFVKAQKQAGKHLLFIASVGDNFYWTGVTPKAWREDWEVPYGPNNVTSALYQVPWLAVYGNHDFGEHDPYAICPHVYPIGLINKQAYSGNQLNQDRNPNRPDSTKSFWMPDYNYHYEIPEADLEVIAVDTNGKMDPNLIAGNAKARGIADDVCGGRSVTESFLKAVAKAGDDLVVERAKKSTASTVLIIQHYPGLCPRALFENALTPERRAKVRLICAYGHVHSQRCDVKINGQCMDVLSGGGGGCCGPMVNLAGFTAVHLDDMGGAHVDVESPEVRMAKDTCKR</sequence>